<dbReference type="GO" id="GO:0003700">
    <property type="term" value="F:DNA-binding transcription factor activity"/>
    <property type="evidence" value="ECO:0007669"/>
    <property type="project" value="InterPro"/>
</dbReference>
<dbReference type="AlphaFoldDB" id="A0A8J7GM92"/>
<dbReference type="InterPro" id="IPR039422">
    <property type="entry name" value="MarR/SlyA-like"/>
</dbReference>
<dbReference type="EMBL" id="JADOUF010000001">
    <property type="protein sequence ID" value="MBG6139582.1"/>
    <property type="molecule type" value="Genomic_DNA"/>
</dbReference>
<dbReference type="Proteomes" id="UP000622552">
    <property type="component" value="Unassembled WGS sequence"/>
</dbReference>
<dbReference type="PANTHER" id="PTHR33164">
    <property type="entry name" value="TRANSCRIPTIONAL REGULATOR, MARR FAMILY"/>
    <property type="match status" value="1"/>
</dbReference>
<dbReference type="PANTHER" id="PTHR33164:SF99">
    <property type="entry name" value="MARR FAMILY REGULATORY PROTEIN"/>
    <property type="match status" value="1"/>
</dbReference>
<dbReference type="RefSeq" id="WP_197006223.1">
    <property type="nucleotide sequence ID" value="NZ_BONS01000008.1"/>
</dbReference>
<protein>
    <submittedName>
        <fullName evidence="2">DNA-binding MarR family transcriptional regulator</fullName>
    </submittedName>
</protein>
<feature type="domain" description="HTH marR-type" evidence="1">
    <location>
        <begin position="8"/>
        <end position="143"/>
    </location>
</feature>
<name>A0A8J7GM92_9ACTN</name>
<dbReference type="InterPro" id="IPR036390">
    <property type="entry name" value="WH_DNA-bd_sf"/>
</dbReference>
<keyword evidence="3" id="KW-1185">Reference proteome</keyword>
<evidence type="ECO:0000313" key="2">
    <source>
        <dbReference type="EMBL" id="MBG6139582.1"/>
    </source>
</evidence>
<dbReference type="InterPro" id="IPR036388">
    <property type="entry name" value="WH-like_DNA-bd_sf"/>
</dbReference>
<dbReference type="Gene3D" id="1.10.10.10">
    <property type="entry name" value="Winged helix-like DNA-binding domain superfamily/Winged helix DNA-binding domain"/>
    <property type="match status" value="1"/>
</dbReference>
<reference evidence="2" key="1">
    <citation type="submission" date="2020-11" db="EMBL/GenBank/DDBJ databases">
        <title>Sequencing the genomes of 1000 actinobacteria strains.</title>
        <authorList>
            <person name="Klenk H.-P."/>
        </authorList>
    </citation>
    <scope>NUCLEOTIDE SEQUENCE</scope>
    <source>
        <strain evidence="2">DSM 45356</strain>
    </source>
</reference>
<dbReference type="GO" id="GO:0003677">
    <property type="term" value="F:DNA binding"/>
    <property type="evidence" value="ECO:0007669"/>
    <property type="project" value="UniProtKB-KW"/>
</dbReference>
<sequence>MNAYEDPRITAFGLLTEVHNGLMIRLSQDPTGRGLSTPEVSVLIRLARTPGQRLRLSDLATQTSLSTSGVTRLVDRLETKGLIVREPCPTDRRSAYAVLTPGGVVLVNELAAENVKIIDRWFTGLLDPDQLETFLGTLRVIRDEVHPGATAGA</sequence>
<evidence type="ECO:0000313" key="3">
    <source>
        <dbReference type="Proteomes" id="UP000622552"/>
    </source>
</evidence>
<evidence type="ECO:0000259" key="1">
    <source>
        <dbReference type="PROSITE" id="PS50995"/>
    </source>
</evidence>
<dbReference type="PRINTS" id="PR00598">
    <property type="entry name" value="HTHMARR"/>
</dbReference>
<accession>A0A8J7GM92</accession>
<dbReference type="Pfam" id="PF12802">
    <property type="entry name" value="MarR_2"/>
    <property type="match status" value="1"/>
</dbReference>
<dbReference type="SUPFAM" id="SSF46785">
    <property type="entry name" value="Winged helix' DNA-binding domain"/>
    <property type="match status" value="1"/>
</dbReference>
<gene>
    <name evidence="2" type="ORF">IW245_005776</name>
</gene>
<dbReference type="PROSITE" id="PS50995">
    <property type="entry name" value="HTH_MARR_2"/>
    <property type="match status" value="1"/>
</dbReference>
<dbReference type="GO" id="GO:0006950">
    <property type="term" value="P:response to stress"/>
    <property type="evidence" value="ECO:0007669"/>
    <property type="project" value="TreeGrafter"/>
</dbReference>
<dbReference type="SMART" id="SM00347">
    <property type="entry name" value="HTH_MARR"/>
    <property type="match status" value="1"/>
</dbReference>
<comment type="caution">
    <text evidence="2">The sequence shown here is derived from an EMBL/GenBank/DDBJ whole genome shotgun (WGS) entry which is preliminary data.</text>
</comment>
<keyword evidence="2" id="KW-0238">DNA-binding</keyword>
<proteinExistence type="predicted"/>
<dbReference type="InterPro" id="IPR000835">
    <property type="entry name" value="HTH_MarR-typ"/>
</dbReference>
<organism evidence="2 3">
    <name type="scientific">Longispora fulva</name>
    <dbReference type="NCBI Taxonomy" id="619741"/>
    <lineage>
        <taxon>Bacteria</taxon>
        <taxon>Bacillati</taxon>
        <taxon>Actinomycetota</taxon>
        <taxon>Actinomycetes</taxon>
        <taxon>Micromonosporales</taxon>
        <taxon>Micromonosporaceae</taxon>
        <taxon>Longispora</taxon>
    </lineage>
</organism>